<dbReference type="Pfam" id="PF25148">
    <property type="entry name" value="DUF7824"/>
    <property type="match status" value="1"/>
</dbReference>
<organism evidence="2 3">
    <name type="scientific">Propioniciclava coleopterorum</name>
    <dbReference type="NCBI Taxonomy" id="2714937"/>
    <lineage>
        <taxon>Bacteria</taxon>
        <taxon>Bacillati</taxon>
        <taxon>Actinomycetota</taxon>
        <taxon>Actinomycetes</taxon>
        <taxon>Propionibacteriales</taxon>
        <taxon>Propionibacteriaceae</taxon>
        <taxon>Propioniciclava</taxon>
    </lineage>
</organism>
<dbReference type="RefSeq" id="WP_166231787.1">
    <property type="nucleotide sequence ID" value="NZ_CP049865.1"/>
</dbReference>
<accession>A0A6G7Y454</accession>
<name>A0A6G7Y454_9ACTN</name>
<dbReference type="InterPro" id="IPR056726">
    <property type="entry name" value="DUF7824"/>
</dbReference>
<dbReference type="EMBL" id="CP049865">
    <property type="protein sequence ID" value="QIK71397.1"/>
    <property type="molecule type" value="Genomic_DNA"/>
</dbReference>
<proteinExistence type="predicted"/>
<dbReference type="Proteomes" id="UP000501058">
    <property type="component" value="Chromosome"/>
</dbReference>
<sequence length="1063" mass="110086">MTALADAVAVFRELGWADADLSRALELPLGTPEQRAVARKGVAKGVWGAFGEVGPNRYAWVSAIGVDGKLFLVFALRQGVSARRAAQLLRDVRTTGLDQALAAVFEAGNPGAVARALFPGDGGQPWTVQAALRLLVPGDEEPPTGRAYLRAWTRLAERALIHNAGGKDLARWRFADHVRAAIAAGVPAAGSPEAGPIALVLGRGVELGLLERDEAVELSFGGLDASARPSDRITWLDTLAGLGVTDADLLERADALVPLLGFGDAALIERLTPILLAGDDATAVDVVLVALAAKTKKTRRAVLEAAASRPRPAGAELVADVVAGQAADTDRGVARAAAALAASWGLDAAPVAPGPAPVTGAWRPTPPLWTVPAFRVPEATPGALTDAAATLTGRASTAVPDVEVERFWALAVAVAHADAEAARAALRGVKQEWRIALGAAASWVRGEPCAFADRLAGESEWQTTDVHLGLIRARDAQLAERLGELPVLLSTPSRDDLSVLPDALTERLARYAVAGVAVAEADLVLAATRLDLPAVTDAHRAAWRDLDVPVLGSRGPIAASAGPTLAAYTLDPVLEPAPSPTGSADGHGQVVKPASLAAFPPRLGGGWSGVEQGVHPAWARAFSSGDDGIPTGTALRQLARRAAPLSDMHAADLLTAQRDLLDADPDGAAQAALEAFERGLLLPGAADAALLAEPPTALASLALAWQDTAQLGLASVVWGALDALALGSVLAQRLQPGTAEVVDALAALAPEVRAAVSAGHADAAVWDLPGLRRLAERSGSSRAVTAARAMVADLPAAVSPPPEPEPEPAIPFEQAWPEGVGSAPTVPDGARVSARWGPGPRRMLVVQIAAPVGSFRVAKRWFYDLEVEGQCQADDAATGATRWLWWDADAAVLAASPHRNRTEGNDNPLRLAGPVPPLTVAMAAVTLVGLCQEQDVYTAREVATGLGTGSVRLAMAALLADSPDVSPAKIVAALDADPALLPAFWPVLTQSVRHAATHDKPPHWLNRILDAALRHADTLAEASRRGLIPAEDAAWPGLGTLADRPGQTAALRKARELRQALGL</sequence>
<keyword evidence="3" id="KW-1185">Reference proteome</keyword>
<dbReference type="AlphaFoldDB" id="A0A6G7Y454"/>
<evidence type="ECO:0000313" key="3">
    <source>
        <dbReference type="Proteomes" id="UP000501058"/>
    </source>
</evidence>
<evidence type="ECO:0000259" key="1">
    <source>
        <dbReference type="Pfam" id="PF25148"/>
    </source>
</evidence>
<feature type="domain" description="DUF7824" evidence="1">
    <location>
        <begin position="480"/>
        <end position="539"/>
    </location>
</feature>
<reference evidence="2 3" key="1">
    <citation type="submission" date="2020-03" db="EMBL/GenBank/DDBJ databases">
        <title>Propioniciclava sp. nov., isolated from Hydrophilus acuminatus.</title>
        <authorList>
            <person name="Hyun D.-W."/>
            <person name="Bae J.-W."/>
        </authorList>
    </citation>
    <scope>NUCLEOTIDE SEQUENCE [LARGE SCALE GENOMIC DNA]</scope>
    <source>
        <strain evidence="2 3">HDW11</strain>
    </source>
</reference>
<evidence type="ECO:0000313" key="2">
    <source>
        <dbReference type="EMBL" id="QIK71397.1"/>
    </source>
</evidence>
<protein>
    <recommendedName>
        <fullName evidence="1">DUF7824 domain-containing protein</fullName>
    </recommendedName>
</protein>
<gene>
    <name evidence="2" type="ORF">G7070_02710</name>
</gene>
<dbReference type="KEGG" id="prv:G7070_02710"/>